<proteinExistence type="predicted"/>
<dbReference type="InterPro" id="IPR002126">
    <property type="entry name" value="Cadherin-like_dom"/>
</dbReference>
<evidence type="ECO:0000313" key="7">
    <source>
        <dbReference type="Proteomes" id="UP001164746"/>
    </source>
</evidence>
<dbReference type="InterPro" id="IPR020894">
    <property type="entry name" value="Cadherin_CS"/>
</dbReference>
<feature type="chain" id="PRO_5047155309" description="Cadherin domain-containing protein" evidence="4">
    <location>
        <begin position="18"/>
        <end position="84"/>
    </location>
</feature>
<keyword evidence="3" id="KW-0106">Calcium</keyword>
<comment type="subcellular location">
    <subcellularLocation>
        <location evidence="1">Membrane</location>
    </subcellularLocation>
</comment>
<protein>
    <recommendedName>
        <fullName evidence="5">Cadherin domain-containing protein</fullName>
    </recommendedName>
</protein>
<evidence type="ECO:0000313" key="6">
    <source>
        <dbReference type="EMBL" id="WAR11456.1"/>
    </source>
</evidence>
<sequence>MIRVVSIVLIWANFTGAVVSNWNTPLPGTAGRGNESIIWAGSVLELSATDSQDSGRGTATVTVKVQDLNDNSPMFTSSVYNNQT</sequence>
<gene>
    <name evidence="6" type="ORF">MAR_025636</name>
</gene>
<evidence type="ECO:0000256" key="3">
    <source>
        <dbReference type="PROSITE-ProRule" id="PRU00043"/>
    </source>
</evidence>
<dbReference type="Proteomes" id="UP001164746">
    <property type="component" value="Chromosome 8"/>
</dbReference>
<organism evidence="6 7">
    <name type="scientific">Mya arenaria</name>
    <name type="common">Soft-shell clam</name>
    <dbReference type="NCBI Taxonomy" id="6604"/>
    <lineage>
        <taxon>Eukaryota</taxon>
        <taxon>Metazoa</taxon>
        <taxon>Spiralia</taxon>
        <taxon>Lophotrochozoa</taxon>
        <taxon>Mollusca</taxon>
        <taxon>Bivalvia</taxon>
        <taxon>Autobranchia</taxon>
        <taxon>Heteroconchia</taxon>
        <taxon>Euheterodonta</taxon>
        <taxon>Imparidentia</taxon>
        <taxon>Neoheterodontei</taxon>
        <taxon>Myida</taxon>
        <taxon>Myoidea</taxon>
        <taxon>Myidae</taxon>
        <taxon>Mya</taxon>
    </lineage>
</organism>
<dbReference type="EMBL" id="CP111019">
    <property type="protein sequence ID" value="WAR11456.1"/>
    <property type="molecule type" value="Genomic_DNA"/>
</dbReference>
<evidence type="ECO:0000256" key="1">
    <source>
        <dbReference type="ARBA" id="ARBA00004370"/>
    </source>
</evidence>
<keyword evidence="7" id="KW-1185">Reference proteome</keyword>
<keyword evidence="2" id="KW-0472">Membrane</keyword>
<reference evidence="6" key="1">
    <citation type="submission" date="2022-11" db="EMBL/GenBank/DDBJ databases">
        <title>Centuries of genome instability and evolution in soft-shell clam transmissible cancer (bioRxiv).</title>
        <authorList>
            <person name="Hart S.F.M."/>
            <person name="Yonemitsu M.A."/>
            <person name="Giersch R.M."/>
            <person name="Beal B.F."/>
            <person name="Arriagada G."/>
            <person name="Davis B.W."/>
            <person name="Ostrander E.A."/>
            <person name="Goff S.P."/>
            <person name="Metzger M.J."/>
        </authorList>
    </citation>
    <scope>NUCLEOTIDE SEQUENCE</scope>
    <source>
        <strain evidence="6">MELC-2E11</strain>
        <tissue evidence="6">Siphon/mantle</tissue>
    </source>
</reference>
<dbReference type="Gene3D" id="2.60.40.60">
    <property type="entry name" value="Cadherins"/>
    <property type="match status" value="1"/>
</dbReference>
<evidence type="ECO:0000256" key="4">
    <source>
        <dbReference type="SAM" id="SignalP"/>
    </source>
</evidence>
<feature type="domain" description="Cadherin" evidence="5">
    <location>
        <begin position="44"/>
        <end position="75"/>
    </location>
</feature>
<name>A0ABY7EW98_MYAAR</name>
<dbReference type="PROSITE" id="PS50268">
    <property type="entry name" value="CADHERIN_2"/>
    <property type="match status" value="1"/>
</dbReference>
<accession>A0ABY7EW98</accession>
<keyword evidence="4" id="KW-0732">Signal</keyword>
<dbReference type="PROSITE" id="PS00232">
    <property type="entry name" value="CADHERIN_1"/>
    <property type="match status" value="1"/>
</dbReference>
<evidence type="ECO:0000256" key="2">
    <source>
        <dbReference type="ARBA" id="ARBA00023136"/>
    </source>
</evidence>
<feature type="signal peptide" evidence="4">
    <location>
        <begin position="1"/>
        <end position="17"/>
    </location>
</feature>
<evidence type="ECO:0000259" key="5">
    <source>
        <dbReference type="PROSITE" id="PS50268"/>
    </source>
</evidence>